<feature type="domain" description="ABC transmembrane type-1" evidence="8">
    <location>
        <begin position="82"/>
        <end position="269"/>
    </location>
</feature>
<dbReference type="PANTHER" id="PTHR43744:SF9">
    <property type="entry name" value="POLYGALACTURONAN_RHAMNOGALACTURONAN TRANSPORT SYSTEM PERMEASE PROTEIN YTCP"/>
    <property type="match status" value="1"/>
</dbReference>
<evidence type="ECO:0000256" key="2">
    <source>
        <dbReference type="ARBA" id="ARBA00022448"/>
    </source>
</evidence>
<feature type="transmembrane region" description="Helical" evidence="7">
    <location>
        <begin position="21"/>
        <end position="42"/>
    </location>
</feature>
<feature type="transmembrane region" description="Helical" evidence="7">
    <location>
        <begin position="263"/>
        <end position="284"/>
    </location>
</feature>
<evidence type="ECO:0000313" key="10">
    <source>
        <dbReference type="Proteomes" id="UP001169242"/>
    </source>
</evidence>
<sequence length="299" mass="33964">MERKKFNWRQQRTNGEIAFDWFNVTLMAVICFITLYPIWYIIVNSLNEGADAMLGGIFWWPRKFTLDNYTAVFQNSGVIKAFGVTILRTVVGTVTNVLFTAMVAYPLSKDHLVGRKFYMAMGTVTMFFSGGLIPSFLLYKNMQLLDTFWVYIIPGLFNFFNLIIFVNFFREIPGALEESASIDGATDWTIFTRIILPLSKPVLATIALFTGVYHWNDYFAGVIFINNPNLQPIQTFLYRIVAETGSTQMMATAGNITRTTTSLSIKLATMVVTTLPIVCVYPFLQKYFVKGMMIGAVKE</sequence>
<comment type="caution">
    <text evidence="9">The sequence shown here is derived from an EMBL/GenBank/DDBJ whole genome shotgun (WGS) entry which is preliminary data.</text>
</comment>
<dbReference type="PROSITE" id="PS50928">
    <property type="entry name" value="ABC_TM1"/>
    <property type="match status" value="1"/>
</dbReference>
<evidence type="ECO:0000256" key="5">
    <source>
        <dbReference type="ARBA" id="ARBA00022989"/>
    </source>
</evidence>
<dbReference type="InterPro" id="IPR035906">
    <property type="entry name" value="MetI-like_sf"/>
</dbReference>
<reference evidence="9" key="1">
    <citation type="journal article" date="2023" name="Int. J. Syst. Evol. Microbiol.">
        <title>&lt;i&gt;Holtiella tumoricola&lt;/i&gt; gen. nov. sp. nov., isolated from a human clinical sample.</title>
        <authorList>
            <person name="Allen-Vercoe E."/>
            <person name="Daigneault M.C."/>
            <person name="Vancuren S.J."/>
            <person name="Cochrane K."/>
            <person name="O'Neal L.L."/>
            <person name="Sankaranarayanan K."/>
            <person name="Lawson P.A."/>
        </authorList>
    </citation>
    <scope>NUCLEOTIDE SEQUENCE</scope>
    <source>
        <strain evidence="9">CC70A</strain>
    </source>
</reference>
<keyword evidence="6 7" id="KW-0472">Membrane</keyword>
<dbReference type="EMBL" id="JAQIFT010000043">
    <property type="protein sequence ID" value="MDA3731881.1"/>
    <property type="molecule type" value="Genomic_DNA"/>
</dbReference>
<evidence type="ECO:0000256" key="1">
    <source>
        <dbReference type="ARBA" id="ARBA00004651"/>
    </source>
</evidence>
<dbReference type="AlphaFoldDB" id="A0AA42J165"/>
<evidence type="ECO:0000313" key="9">
    <source>
        <dbReference type="EMBL" id="MDA3731881.1"/>
    </source>
</evidence>
<feature type="transmembrane region" description="Helical" evidence="7">
    <location>
        <begin position="190"/>
        <end position="215"/>
    </location>
</feature>
<dbReference type="Proteomes" id="UP001169242">
    <property type="component" value="Unassembled WGS sequence"/>
</dbReference>
<feature type="transmembrane region" description="Helical" evidence="7">
    <location>
        <begin position="117"/>
        <end position="136"/>
    </location>
</feature>
<gene>
    <name evidence="9" type="ORF">PBV87_10360</name>
</gene>
<evidence type="ECO:0000256" key="6">
    <source>
        <dbReference type="ARBA" id="ARBA00023136"/>
    </source>
</evidence>
<comment type="similarity">
    <text evidence="7">Belongs to the binding-protein-dependent transport system permease family.</text>
</comment>
<dbReference type="GO" id="GO:0055085">
    <property type="term" value="P:transmembrane transport"/>
    <property type="evidence" value="ECO:0007669"/>
    <property type="project" value="InterPro"/>
</dbReference>
<keyword evidence="10" id="KW-1185">Reference proteome</keyword>
<dbReference type="SUPFAM" id="SSF161098">
    <property type="entry name" value="MetI-like"/>
    <property type="match status" value="1"/>
</dbReference>
<protein>
    <submittedName>
        <fullName evidence="9">Carbohydrate ABC transporter permease</fullName>
    </submittedName>
</protein>
<organism evidence="9 10">
    <name type="scientific">Holtiella tumoricola</name>
    <dbReference type="NCBI Taxonomy" id="3018743"/>
    <lineage>
        <taxon>Bacteria</taxon>
        <taxon>Bacillati</taxon>
        <taxon>Bacillota</taxon>
        <taxon>Clostridia</taxon>
        <taxon>Lachnospirales</taxon>
        <taxon>Cellulosilyticaceae</taxon>
        <taxon>Holtiella</taxon>
    </lineage>
</organism>
<dbReference type="InterPro" id="IPR000515">
    <property type="entry name" value="MetI-like"/>
</dbReference>
<evidence type="ECO:0000259" key="8">
    <source>
        <dbReference type="PROSITE" id="PS50928"/>
    </source>
</evidence>
<dbReference type="Pfam" id="PF00528">
    <property type="entry name" value="BPD_transp_1"/>
    <property type="match status" value="1"/>
</dbReference>
<evidence type="ECO:0000256" key="7">
    <source>
        <dbReference type="RuleBase" id="RU363032"/>
    </source>
</evidence>
<keyword evidence="2 7" id="KW-0813">Transport</keyword>
<dbReference type="CDD" id="cd06261">
    <property type="entry name" value="TM_PBP2"/>
    <property type="match status" value="1"/>
</dbReference>
<dbReference type="Gene3D" id="1.10.3720.10">
    <property type="entry name" value="MetI-like"/>
    <property type="match status" value="1"/>
</dbReference>
<feature type="transmembrane region" description="Helical" evidence="7">
    <location>
        <begin position="86"/>
        <end position="105"/>
    </location>
</feature>
<keyword evidence="5 7" id="KW-1133">Transmembrane helix</keyword>
<keyword evidence="4 7" id="KW-0812">Transmembrane</keyword>
<feature type="transmembrane region" description="Helical" evidence="7">
    <location>
        <begin position="148"/>
        <end position="169"/>
    </location>
</feature>
<dbReference type="GO" id="GO:0005886">
    <property type="term" value="C:plasma membrane"/>
    <property type="evidence" value="ECO:0007669"/>
    <property type="project" value="UniProtKB-SubCell"/>
</dbReference>
<evidence type="ECO:0000256" key="4">
    <source>
        <dbReference type="ARBA" id="ARBA00022692"/>
    </source>
</evidence>
<evidence type="ECO:0000256" key="3">
    <source>
        <dbReference type="ARBA" id="ARBA00022475"/>
    </source>
</evidence>
<name>A0AA42J165_9FIRM</name>
<keyword evidence="3" id="KW-1003">Cell membrane</keyword>
<dbReference type="PANTHER" id="PTHR43744">
    <property type="entry name" value="ABC TRANSPORTER PERMEASE PROTEIN MG189-RELATED-RELATED"/>
    <property type="match status" value="1"/>
</dbReference>
<accession>A0AA42J165</accession>
<dbReference type="RefSeq" id="WP_053984597.1">
    <property type="nucleotide sequence ID" value="NZ_JAQIFT010000043.1"/>
</dbReference>
<comment type="subcellular location">
    <subcellularLocation>
        <location evidence="1 7">Cell membrane</location>
        <topology evidence="1 7">Multi-pass membrane protein</topology>
    </subcellularLocation>
</comment>
<proteinExistence type="inferred from homology"/>